<dbReference type="GO" id="GO:0006354">
    <property type="term" value="P:DNA-templated transcription elongation"/>
    <property type="evidence" value="ECO:0007669"/>
    <property type="project" value="InterPro"/>
</dbReference>
<accession>W4M9C6</accession>
<sequence>MKHWYCIYTKFKYEDHIEQRLVTILDIEVLNPKLEVEKMIRGKSKNITKELFLCYIFSRFDLKRYSHMMKYARGIRRILGDESGRPYIADDEILRQIKSRIEDGFVHIKSKGFNRGDRVRSCCKNRAVPDRRG</sequence>
<evidence type="ECO:0000313" key="3">
    <source>
        <dbReference type="EMBL" id="ETX06232.1"/>
    </source>
</evidence>
<comment type="caution">
    <text evidence="3">The sequence shown here is derived from an EMBL/GenBank/DDBJ whole genome shotgun (WGS) entry which is preliminary data.</text>
</comment>
<evidence type="ECO:0000256" key="1">
    <source>
        <dbReference type="ARBA" id="ARBA00023163"/>
    </source>
</evidence>
<dbReference type="InterPro" id="IPR036735">
    <property type="entry name" value="NGN_dom_sf"/>
</dbReference>
<keyword evidence="1" id="KW-0804">Transcription</keyword>
<dbReference type="SUPFAM" id="SSF82679">
    <property type="entry name" value="N-utilization substance G protein NusG, N-terminal domain"/>
    <property type="match status" value="1"/>
</dbReference>
<proteinExistence type="predicted"/>
<dbReference type="Gene3D" id="3.30.70.940">
    <property type="entry name" value="NusG, N-terminal domain"/>
    <property type="match status" value="1"/>
</dbReference>
<dbReference type="HOGENOM" id="CLU_1902851_0_0_7"/>
<dbReference type="EMBL" id="AZHX01000752">
    <property type="protein sequence ID" value="ETX06232.1"/>
    <property type="molecule type" value="Genomic_DNA"/>
</dbReference>
<dbReference type="Proteomes" id="UP000019140">
    <property type="component" value="Unassembled WGS sequence"/>
</dbReference>
<name>W4M9C6_9BACT</name>
<protein>
    <recommendedName>
        <fullName evidence="2">NusG-like N-terminal domain-containing protein</fullName>
    </recommendedName>
</protein>
<evidence type="ECO:0000259" key="2">
    <source>
        <dbReference type="Pfam" id="PF02357"/>
    </source>
</evidence>
<dbReference type="AlphaFoldDB" id="W4M9C6"/>
<gene>
    <name evidence="3" type="ORF">ETSY2_18365</name>
</gene>
<reference evidence="3 4" key="1">
    <citation type="journal article" date="2014" name="Nature">
        <title>An environmental bacterial taxon with a large and distinct metabolic repertoire.</title>
        <authorList>
            <person name="Wilson M.C."/>
            <person name="Mori T."/>
            <person name="Ruckert C."/>
            <person name="Uria A.R."/>
            <person name="Helf M.J."/>
            <person name="Takada K."/>
            <person name="Gernert C."/>
            <person name="Steffens U.A."/>
            <person name="Heycke N."/>
            <person name="Schmitt S."/>
            <person name="Rinke C."/>
            <person name="Helfrich E.J."/>
            <person name="Brachmann A.O."/>
            <person name="Gurgui C."/>
            <person name="Wakimoto T."/>
            <person name="Kracht M."/>
            <person name="Crusemann M."/>
            <person name="Hentschel U."/>
            <person name="Abe I."/>
            <person name="Matsunaga S."/>
            <person name="Kalinowski J."/>
            <person name="Takeyama H."/>
            <person name="Piel J."/>
        </authorList>
    </citation>
    <scope>NUCLEOTIDE SEQUENCE [LARGE SCALE GENOMIC DNA]</scope>
    <source>
        <strain evidence="4">TSY2</strain>
    </source>
</reference>
<evidence type="ECO:0000313" key="4">
    <source>
        <dbReference type="Proteomes" id="UP000019140"/>
    </source>
</evidence>
<organism evidence="3 4">
    <name type="scientific">Candidatus Entotheonella gemina</name>
    <dbReference type="NCBI Taxonomy" id="1429439"/>
    <lineage>
        <taxon>Bacteria</taxon>
        <taxon>Pseudomonadati</taxon>
        <taxon>Nitrospinota/Tectimicrobiota group</taxon>
        <taxon>Candidatus Tectimicrobiota</taxon>
        <taxon>Candidatus Entotheonellia</taxon>
        <taxon>Candidatus Entotheonellales</taxon>
        <taxon>Candidatus Entotheonellaceae</taxon>
        <taxon>Candidatus Entotheonella</taxon>
    </lineage>
</organism>
<keyword evidence="4" id="KW-1185">Reference proteome</keyword>
<dbReference type="Pfam" id="PF02357">
    <property type="entry name" value="NusG"/>
    <property type="match status" value="1"/>
</dbReference>
<feature type="domain" description="NusG-like N-terminal" evidence="2">
    <location>
        <begin position="2"/>
        <end position="96"/>
    </location>
</feature>
<dbReference type="InterPro" id="IPR006645">
    <property type="entry name" value="NGN-like_dom"/>
</dbReference>